<feature type="compositionally biased region" description="Low complexity" evidence="1">
    <location>
        <begin position="233"/>
        <end position="244"/>
    </location>
</feature>
<feature type="region of interest" description="Disordered" evidence="1">
    <location>
        <begin position="228"/>
        <end position="438"/>
    </location>
</feature>
<feature type="compositionally biased region" description="Low complexity" evidence="1">
    <location>
        <begin position="397"/>
        <end position="414"/>
    </location>
</feature>
<accession>A0AAE0N3D5</accession>
<reference evidence="2" key="1">
    <citation type="journal article" date="2023" name="Mol. Phylogenet. Evol.">
        <title>Genome-scale phylogeny and comparative genomics of the fungal order Sordariales.</title>
        <authorList>
            <person name="Hensen N."/>
            <person name="Bonometti L."/>
            <person name="Westerberg I."/>
            <person name="Brannstrom I.O."/>
            <person name="Guillou S."/>
            <person name="Cros-Aarteil S."/>
            <person name="Calhoun S."/>
            <person name="Haridas S."/>
            <person name="Kuo A."/>
            <person name="Mondo S."/>
            <person name="Pangilinan J."/>
            <person name="Riley R."/>
            <person name="LaButti K."/>
            <person name="Andreopoulos B."/>
            <person name="Lipzen A."/>
            <person name="Chen C."/>
            <person name="Yan M."/>
            <person name="Daum C."/>
            <person name="Ng V."/>
            <person name="Clum A."/>
            <person name="Steindorff A."/>
            <person name="Ohm R.A."/>
            <person name="Martin F."/>
            <person name="Silar P."/>
            <person name="Natvig D.O."/>
            <person name="Lalanne C."/>
            <person name="Gautier V."/>
            <person name="Ament-Velasquez S.L."/>
            <person name="Kruys A."/>
            <person name="Hutchinson M.I."/>
            <person name="Powell A.J."/>
            <person name="Barry K."/>
            <person name="Miller A.N."/>
            <person name="Grigoriev I.V."/>
            <person name="Debuchy R."/>
            <person name="Gladieux P."/>
            <person name="Hiltunen Thoren M."/>
            <person name="Johannesson H."/>
        </authorList>
    </citation>
    <scope>NUCLEOTIDE SEQUENCE</scope>
    <source>
        <strain evidence="2">CBS 232.78</strain>
    </source>
</reference>
<keyword evidence="3" id="KW-1185">Reference proteome</keyword>
<feature type="compositionally biased region" description="Polar residues" evidence="1">
    <location>
        <begin position="153"/>
        <end position="165"/>
    </location>
</feature>
<dbReference type="AlphaFoldDB" id="A0AAE0N3D5"/>
<dbReference type="EMBL" id="JAULSW010000010">
    <property type="protein sequence ID" value="KAK3368745.1"/>
    <property type="molecule type" value="Genomic_DNA"/>
</dbReference>
<gene>
    <name evidence="2" type="ORF">B0H63DRAFT_529114</name>
</gene>
<sequence length="627" mass="65180">MSDRNACAEYEGGSGLDVEGSDTALCTSCRTEQGSVGPAGALPAQQAAVEQGTVRSSPVEQGLDRGREPHGGDVSAQPAASSGGNTVAPEIGQGRNDGYGSAGSHPVPHTPRLAGGTISAGNGASPGLTLGNPSSQGGYLAEDSRMYGPSALVPSSLNPAAQTFSPGWLGTFGSSFNPSPQAFNQGDRGSASPSPRSSTSGFTAPVALAYPEEPLDAFTYTYPEPFSHLRGISSGSSEPLVPSSANPAPSNLRGPSRRVPTSTYPDQTMSYQADPLPRVSFSAYPGRHQMNRGGPLPQRSGPSSSVPQGFYPASQAPATYSHGGYPSYQGSPRGSHVQEPRTFNYSYPSYQGFPPVSREPATFNQGYPSYHGPSSVHGAAGGVLSQTPQASNLNQLVPGVPSSVYSPPRSTSTPMPQTSYPGQEAPESYVHTPRRGQATRALVPAESQAYPVGPLASQPAFAPGQEFSSPSSTPASALSPPAEFGAVQLAPSTYGAAPPTPADPGSALALPPAFGPGPALNTGDPATAGPRMCQRCKKNPTDGPKRMNCRVCLDLKAMWYKADRQIIKDMEKPAAGVKAPKARAPRAPRAPKAPKVPQAPMKRKREEDEDDEDVDGNNSKRTRRPRY</sequence>
<feature type="compositionally biased region" description="Low complexity" evidence="1">
    <location>
        <begin position="504"/>
        <end position="520"/>
    </location>
</feature>
<feature type="region of interest" description="Disordered" evidence="1">
    <location>
        <begin position="1"/>
        <end position="205"/>
    </location>
</feature>
<protein>
    <submittedName>
        <fullName evidence="2">Uncharacterized protein</fullName>
    </submittedName>
</protein>
<comment type="caution">
    <text evidence="2">The sequence shown here is derived from an EMBL/GenBank/DDBJ whole genome shotgun (WGS) entry which is preliminary data.</text>
</comment>
<feature type="compositionally biased region" description="Low complexity" evidence="1">
    <location>
        <begin position="188"/>
        <end position="201"/>
    </location>
</feature>
<evidence type="ECO:0000256" key="1">
    <source>
        <dbReference type="SAM" id="MobiDB-lite"/>
    </source>
</evidence>
<name>A0AAE0N3D5_9PEZI</name>
<feature type="compositionally biased region" description="Low complexity" evidence="1">
    <location>
        <begin position="468"/>
        <end position="480"/>
    </location>
</feature>
<feature type="compositionally biased region" description="Basic and acidic residues" evidence="1">
    <location>
        <begin position="62"/>
        <end position="71"/>
    </location>
</feature>
<feature type="region of interest" description="Disordered" evidence="1">
    <location>
        <begin position="570"/>
        <end position="627"/>
    </location>
</feature>
<dbReference type="Proteomes" id="UP001285441">
    <property type="component" value="Unassembled WGS sequence"/>
</dbReference>
<feature type="region of interest" description="Disordered" evidence="1">
    <location>
        <begin position="454"/>
        <end position="480"/>
    </location>
</feature>
<feature type="compositionally biased region" description="Polar residues" evidence="1">
    <location>
        <begin position="24"/>
        <end position="34"/>
    </location>
</feature>
<proteinExistence type="predicted"/>
<reference evidence="2" key="2">
    <citation type="submission" date="2023-06" db="EMBL/GenBank/DDBJ databases">
        <authorList>
            <consortium name="Lawrence Berkeley National Laboratory"/>
            <person name="Haridas S."/>
            <person name="Hensen N."/>
            <person name="Bonometti L."/>
            <person name="Westerberg I."/>
            <person name="Brannstrom I.O."/>
            <person name="Guillou S."/>
            <person name="Cros-Aarteil S."/>
            <person name="Calhoun S."/>
            <person name="Kuo A."/>
            <person name="Mondo S."/>
            <person name="Pangilinan J."/>
            <person name="Riley R."/>
            <person name="LaButti K."/>
            <person name="Andreopoulos B."/>
            <person name="Lipzen A."/>
            <person name="Chen C."/>
            <person name="Yanf M."/>
            <person name="Daum C."/>
            <person name="Ng V."/>
            <person name="Clum A."/>
            <person name="Steindorff A."/>
            <person name="Ohm R."/>
            <person name="Martin F."/>
            <person name="Silar P."/>
            <person name="Natvig D."/>
            <person name="Lalanne C."/>
            <person name="Gautier V."/>
            <person name="Ament-velasquez S.L."/>
            <person name="Kruys A."/>
            <person name="Hutchinson M.I."/>
            <person name="Powell A.J."/>
            <person name="Barry K."/>
            <person name="Miller A.N."/>
            <person name="Grigoriev I.V."/>
            <person name="Debuchy R."/>
            <person name="Gladieux P."/>
            <person name="Thoren M.H."/>
            <person name="Johannesson H."/>
        </authorList>
    </citation>
    <scope>NUCLEOTIDE SEQUENCE</scope>
    <source>
        <strain evidence="2">CBS 232.78</strain>
    </source>
</reference>
<feature type="compositionally biased region" description="Polar residues" evidence="1">
    <location>
        <begin position="172"/>
        <end position="184"/>
    </location>
</feature>
<organism evidence="2 3">
    <name type="scientific">Podospora didyma</name>
    <dbReference type="NCBI Taxonomy" id="330526"/>
    <lineage>
        <taxon>Eukaryota</taxon>
        <taxon>Fungi</taxon>
        <taxon>Dikarya</taxon>
        <taxon>Ascomycota</taxon>
        <taxon>Pezizomycotina</taxon>
        <taxon>Sordariomycetes</taxon>
        <taxon>Sordariomycetidae</taxon>
        <taxon>Sordariales</taxon>
        <taxon>Podosporaceae</taxon>
        <taxon>Podospora</taxon>
    </lineage>
</organism>
<feature type="compositionally biased region" description="Polar residues" evidence="1">
    <location>
        <begin position="259"/>
        <end position="271"/>
    </location>
</feature>
<evidence type="ECO:0000313" key="2">
    <source>
        <dbReference type="EMBL" id="KAK3368745.1"/>
    </source>
</evidence>
<feature type="compositionally biased region" description="Polar residues" evidence="1">
    <location>
        <begin position="384"/>
        <end position="395"/>
    </location>
</feature>
<feature type="region of interest" description="Disordered" evidence="1">
    <location>
        <begin position="492"/>
        <end position="529"/>
    </location>
</feature>
<feature type="compositionally biased region" description="Low complexity" evidence="1">
    <location>
        <begin position="36"/>
        <end position="49"/>
    </location>
</feature>
<evidence type="ECO:0000313" key="3">
    <source>
        <dbReference type="Proteomes" id="UP001285441"/>
    </source>
</evidence>